<feature type="compositionally biased region" description="Polar residues" evidence="2">
    <location>
        <begin position="1"/>
        <end position="10"/>
    </location>
</feature>
<evidence type="ECO:0000256" key="2">
    <source>
        <dbReference type="SAM" id="MobiDB-lite"/>
    </source>
</evidence>
<feature type="region of interest" description="Disordered" evidence="2">
    <location>
        <begin position="168"/>
        <end position="190"/>
    </location>
</feature>
<evidence type="ECO:0000313" key="3">
    <source>
        <dbReference type="EnsemblPlants" id="Kaladp0001s0166.1.v1.1"/>
    </source>
</evidence>
<reference evidence="3" key="1">
    <citation type="submission" date="2021-01" db="UniProtKB">
        <authorList>
            <consortium name="EnsemblPlants"/>
        </authorList>
    </citation>
    <scope>IDENTIFICATION</scope>
</reference>
<feature type="compositionally biased region" description="Basic and acidic residues" evidence="2">
    <location>
        <begin position="168"/>
        <end position="181"/>
    </location>
</feature>
<dbReference type="Gramene" id="Kaladp0001s0166.1.v1.1">
    <property type="protein sequence ID" value="Kaladp0001s0166.1.v1.1"/>
    <property type="gene ID" value="Kaladp0001s0166.v1.1"/>
</dbReference>
<evidence type="ECO:0000313" key="4">
    <source>
        <dbReference type="Proteomes" id="UP000594263"/>
    </source>
</evidence>
<dbReference type="Proteomes" id="UP000594263">
    <property type="component" value="Unplaced"/>
</dbReference>
<keyword evidence="4" id="KW-1185">Reference proteome</keyword>
<dbReference type="AlphaFoldDB" id="A0A7N0R8G6"/>
<proteinExistence type="predicted"/>
<accession>A0A7N0R8G6</accession>
<feature type="coiled-coil region" evidence="1">
    <location>
        <begin position="42"/>
        <end position="69"/>
    </location>
</feature>
<keyword evidence="1" id="KW-0175">Coiled coil</keyword>
<dbReference type="PANTHER" id="PTHR33167:SF4">
    <property type="entry name" value="TRANSCRIPTION FACTOR, PUTATIVE (DUF863)-RELATED"/>
    <property type="match status" value="1"/>
</dbReference>
<protein>
    <submittedName>
        <fullName evidence="3">Uncharacterized protein</fullName>
    </submittedName>
</protein>
<evidence type="ECO:0000256" key="1">
    <source>
        <dbReference type="SAM" id="Coils"/>
    </source>
</evidence>
<dbReference type="EnsemblPlants" id="Kaladp0001s0166.1.v1.1">
    <property type="protein sequence ID" value="Kaladp0001s0166.1.v1.1"/>
    <property type="gene ID" value="Kaladp0001s0166.v1.1"/>
</dbReference>
<organism evidence="3 4">
    <name type="scientific">Kalanchoe fedtschenkoi</name>
    <name type="common">Lavender scallops</name>
    <name type="synonym">South American air plant</name>
    <dbReference type="NCBI Taxonomy" id="63787"/>
    <lineage>
        <taxon>Eukaryota</taxon>
        <taxon>Viridiplantae</taxon>
        <taxon>Streptophyta</taxon>
        <taxon>Embryophyta</taxon>
        <taxon>Tracheophyta</taxon>
        <taxon>Spermatophyta</taxon>
        <taxon>Magnoliopsida</taxon>
        <taxon>eudicotyledons</taxon>
        <taxon>Gunneridae</taxon>
        <taxon>Pentapetalae</taxon>
        <taxon>Saxifragales</taxon>
        <taxon>Crassulaceae</taxon>
        <taxon>Kalanchoe</taxon>
    </lineage>
</organism>
<feature type="compositionally biased region" description="Polar residues" evidence="2">
    <location>
        <begin position="260"/>
        <end position="269"/>
    </location>
</feature>
<name>A0A7N0R8G6_KALFE</name>
<sequence>MMSPVRSNGSCDVEESGHNETQDSVDIRNIMMHQETVFKEQVQALHRLYNVQKHEMQELKKRKHQLTLETAVLTDGFSPDSGLGDRSGELVRPVARWYKQESGSLSLHPFCSLKLFESTGSISFGGSFERLDRPQNNPTRGFDLDKFLEDWADESVVKIQHIDCSTIREGDKSEKSHHTPEDGLSTNWPGKVASVDATAAQDSSPSDHIDKKIKLSHQGSFASVNGGLNSSSSEGEENNSKVADAFKITEGHHAPPTRPQDCSSVVSSEGHSKFVPGARLELSPNISSKGGNEYLIDMPDKDEPYCLKINSRASPLETEAIAPFKLDEERNADSKAARIEPIGIQVSTGDSSNPWERKHSAEIVGAKAVCDKNVNFSKSDKRVPSRSAP</sequence>
<dbReference type="PANTHER" id="PTHR33167">
    <property type="entry name" value="TRANSCRIPTION FACTOR, PUTATIVE (DUF863)-RELATED"/>
    <property type="match status" value="1"/>
</dbReference>
<feature type="region of interest" description="Disordered" evidence="2">
    <location>
        <begin position="1"/>
        <end position="24"/>
    </location>
</feature>
<feature type="region of interest" description="Disordered" evidence="2">
    <location>
        <begin position="251"/>
        <end position="270"/>
    </location>
</feature>